<dbReference type="AlphaFoldDB" id="A0A409X3Q2"/>
<feature type="non-terminal residue" evidence="2">
    <location>
        <position position="109"/>
    </location>
</feature>
<accession>A0A409X3Q2</accession>
<protein>
    <submittedName>
        <fullName evidence="2">Uncharacterized protein</fullName>
    </submittedName>
</protein>
<dbReference type="InParanoid" id="A0A409X3Q2"/>
<feature type="signal peptide" evidence="1">
    <location>
        <begin position="1"/>
        <end position="19"/>
    </location>
</feature>
<evidence type="ECO:0000256" key="1">
    <source>
        <dbReference type="SAM" id="SignalP"/>
    </source>
</evidence>
<name>A0A409X3Q2_9AGAR</name>
<feature type="chain" id="PRO_5019553601" evidence="1">
    <location>
        <begin position="20"/>
        <end position="109"/>
    </location>
</feature>
<keyword evidence="3" id="KW-1185">Reference proteome</keyword>
<reference evidence="2 3" key="1">
    <citation type="journal article" date="2018" name="Evol. Lett.">
        <title>Horizontal gene cluster transfer increased hallucinogenic mushroom diversity.</title>
        <authorList>
            <person name="Reynolds H.T."/>
            <person name="Vijayakumar V."/>
            <person name="Gluck-Thaler E."/>
            <person name="Korotkin H.B."/>
            <person name="Matheny P.B."/>
            <person name="Slot J.C."/>
        </authorList>
    </citation>
    <scope>NUCLEOTIDE SEQUENCE [LARGE SCALE GENOMIC DNA]</scope>
    <source>
        <strain evidence="2 3">2629</strain>
    </source>
</reference>
<comment type="caution">
    <text evidence="2">The sequence shown here is derived from an EMBL/GenBank/DDBJ whole genome shotgun (WGS) entry which is preliminary data.</text>
</comment>
<organism evidence="2 3">
    <name type="scientific">Panaeolus cyanescens</name>
    <dbReference type="NCBI Taxonomy" id="181874"/>
    <lineage>
        <taxon>Eukaryota</taxon>
        <taxon>Fungi</taxon>
        <taxon>Dikarya</taxon>
        <taxon>Basidiomycota</taxon>
        <taxon>Agaricomycotina</taxon>
        <taxon>Agaricomycetes</taxon>
        <taxon>Agaricomycetidae</taxon>
        <taxon>Agaricales</taxon>
        <taxon>Agaricineae</taxon>
        <taxon>Galeropsidaceae</taxon>
        <taxon>Panaeolus</taxon>
    </lineage>
</organism>
<keyword evidence="1" id="KW-0732">Signal</keyword>
<dbReference type="EMBL" id="NHTK01004723">
    <property type="protein sequence ID" value="PPQ85393.1"/>
    <property type="molecule type" value="Genomic_DNA"/>
</dbReference>
<evidence type="ECO:0000313" key="3">
    <source>
        <dbReference type="Proteomes" id="UP000284842"/>
    </source>
</evidence>
<gene>
    <name evidence="2" type="ORF">CVT24_005038</name>
</gene>
<proteinExistence type="predicted"/>
<sequence length="109" mass="11496">MKLFVSAAFLSLFVTFVMAAPADGDSTTIAPAAPAGVPSVCGDFEVPIWLGVHPIDDSHRASLPPAAGNSTNDVNQELSKRSTSCISTNYNIVRQDMTALSYSLQNHGN</sequence>
<evidence type="ECO:0000313" key="2">
    <source>
        <dbReference type="EMBL" id="PPQ85393.1"/>
    </source>
</evidence>
<dbReference type="Proteomes" id="UP000284842">
    <property type="component" value="Unassembled WGS sequence"/>
</dbReference>